<dbReference type="PANTHER" id="PTHR47723">
    <property type="entry name" value="OS05G0353850 PROTEIN"/>
    <property type="match status" value="1"/>
</dbReference>
<dbReference type="InterPro" id="IPR053151">
    <property type="entry name" value="RNase_H-like"/>
</dbReference>
<keyword evidence="2" id="KW-1185">Reference proteome</keyword>
<dbReference type="Proteomes" id="UP001153555">
    <property type="component" value="Unassembled WGS sequence"/>
</dbReference>
<organism evidence="1 2">
    <name type="scientific">Striga hermonthica</name>
    <name type="common">Purple witchweed</name>
    <name type="synonym">Buchnera hermonthica</name>
    <dbReference type="NCBI Taxonomy" id="68872"/>
    <lineage>
        <taxon>Eukaryota</taxon>
        <taxon>Viridiplantae</taxon>
        <taxon>Streptophyta</taxon>
        <taxon>Embryophyta</taxon>
        <taxon>Tracheophyta</taxon>
        <taxon>Spermatophyta</taxon>
        <taxon>Magnoliopsida</taxon>
        <taxon>eudicotyledons</taxon>
        <taxon>Gunneridae</taxon>
        <taxon>Pentapetalae</taxon>
        <taxon>asterids</taxon>
        <taxon>lamiids</taxon>
        <taxon>Lamiales</taxon>
        <taxon>Orobanchaceae</taxon>
        <taxon>Buchnereae</taxon>
        <taxon>Striga</taxon>
    </lineage>
</organism>
<dbReference type="PANTHER" id="PTHR47723:SF19">
    <property type="entry name" value="POLYNUCLEOTIDYL TRANSFERASE, RIBONUCLEASE H-LIKE SUPERFAMILY PROTEIN"/>
    <property type="match status" value="1"/>
</dbReference>
<protein>
    <submittedName>
        <fullName evidence="1">Polynucleotidyl transferase- ribonuclease H-like superfamily protein</fullName>
    </submittedName>
</protein>
<dbReference type="EMBL" id="CACSLK010000214">
    <property type="protein sequence ID" value="CAA0805851.1"/>
    <property type="molecule type" value="Genomic_DNA"/>
</dbReference>
<evidence type="ECO:0000313" key="2">
    <source>
        <dbReference type="Proteomes" id="UP001153555"/>
    </source>
</evidence>
<reference evidence="1" key="1">
    <citation type="submission" date="2019-12" db="EMBL/GenBank/DDBJ databases">
        <authorList>
            <person name="Scholes J."/>
        </authorList>
    </citation>
    <scope>NUCLEOTIDE SEQUENCE</scope>
</reference>
<name>A0A9N7QYM6_STRHE</name>
<evidence type="ECO:0000313" key="1">
    <source>
        <dbReference type="EMBL" id="CAA0805851.1"/>
    </source>
</evidence>
<keyword evidence="1" id="KW-0808">Transferase</keyword>
<dbReference type="AlphaFoldDB" id="A0A9N7QYM6"/>
<accession>A0A9N7QYM6</accession>
<dbReference type="OrthoDB" id="1436258at2759"/>
<gene>
    <name evidence="1" type="ORF">SHERM_00764</name>
</gene>
<sequence>MKFLEGDRKLGGSGRLRMKRWISWERPSMGWVKIISDGSLNAMSGMGTVGGLIRDEFGQWRGGFIMNIWVCSIMARAMGTLDDVPGVHSGLVLGIKELLGRPWQVKVTHVFREVKFVVDHLASFVAAGSLRYHVLHVPPDGVLHWLHHDIIGVAYPRAVCNITH</sequence>
<comment type="caution">
    <text evidence="1">The sequence shown here is derived from an EMBL/GenBank/DDBJ whole genome shotgun (WGS) entry which is preliminary data.</text>
</comment>
<dbReference type="GO" id="GO:0016740">
    <property type="term" value="F:transferase activity"/>
    <property type="evidence" value="ECO:0007669"/>
    <property type="project" value="UniProtKB-KW"/>
</dbReference>
<proteinExistence type="predicted"/>